<evidence type="ECO:0000313" key="1">
    <source>
        <dbReference type="EMBL" id="MBB5869879.1"/>
    </source>
</evidence>
<dbReference type="RefSeq" id="WP_184836837.1">
    <property type="nucleotide sequence ID" value="NZ_JACHMN010000002.1"/>
</dbReference>
<dbReference type="AlphaFoldDB" id="A0A841BRQ3"/>
<dbReference type="PANTHER" id="PTHR30283">
    <property type="entry name" value="PEROXIDE STRESS RESPONSE PROTEIN YAAA"/>
    <property type="match status" value="1"/>
</dbReference>
<dbReference type="PANTHER" id="PTHR30283:SF4">
    <property type="entry name" value="PEROXIDE STRESS RESISTANCE PROTEIN YAAA"/>
    <property type="match status" value="1"/>
</dbReference>
<name>A0A841BRQ3_9ACTN</name>
<dbReference type="Pfam" id="PF03883">
    <property type="entry name" value="H2O2_YaaD"/>
    <property type="match status" value="1"/>
</dbReference>
<dbReference type="NCBIfam" id="NF002545">
    <property type="entry name" value="PRK02101.2-3"/>
    <property type="match status" value="1"/>
</dbReference>
<dbReference type="GO" id="GO:0033194">
    <property type="term" value="P:response to hydroperoxide"/>
    <property type="evidence" value="ECO:0007669"/>
    <property type="project" value="TreeGrafter"/>
</dbReference>
<dbReference type="GO" id="GO:0005829">
    <property type="term" value="C:cytosol"/>
    <property type="evidence" value="ECO:0007669"/>
    <property type="project" value="TreeGrafter"/>
</dbReference>
<dbReference type="EMBL" id="JACHMN010000002">
    <property type="protein sequence ID" value="MBB5869879.1"/>
    <property type="molecule type" value="Genomic_DNA"/>
</dbReference>
<protein>
    <submittedName>
        <fullName evidence="1">Cytoplasmic iron level regulating protein YaaA (DUF328/UPF0246 family)</fullName>
    </submittedName>
</protein>
<reference evidence="1 2" key="1">
    <citation type="submission" date="2020-08" db="EMBL/GenBank/DDBJ databases">
        <title>Sequencing the genomes of 1000 actinobacteria strains.</title>
        <authorList>
            <person name="Klenk H.-P."/>
        </authorList>
    </citation>
    <scope>NUCLEOTIDE SEQUENCE [LARGE SCALE GENOMIC DNA]</scope>
    <source>
        <strain evidence="1 2">DSM 45362</strain>
    </source>
</reference>
<dbReference type="Proteomes" id="UP000587527">
    <property type="component" value="Unassembled WGS sequence"/>
</dbReference>
<comment type="caution">
    <text evidence="1">The sequence shown here is derived from an EMBL/GenBank/DDBJ whole genome shotgun (WGS) entry which is preliminary data.</text>
</comment>
<evidence type="ECO:0000313" key="2">
    <source>
        <dbReference type="Proteomes" id="UP000587527"/>
    </source>
</evidence>
<accession>A0A841BRQ3</accession>
<sequence>MLILLPPSEGKAAPGEGSPIKLGDLSLPKLRPARRQVFDALIALCRPRDDEPARAVLGLSPGQRDEVRLNAGLRKAAAMPAGSVYTGVVYDALELSSLPPAALAQAERSILISSGLWGAVRITDLIPPYRCPIGVNLPGVGPLGSFWRQAMSGVMAKTAAAGLVLDLRSSGYATMWQPVPAAAAQVAAVRVLHERTVDGVTKRSVVSHFNKATKGRLVRDLLIAGVEPTTPQDLIAALRDLKHTVEATTPSAGKPWLIDLVVPEL</sequence>
<keyword evidence="2" id="KW-1185">Reference proteome</keyword>
<dbReference type="InterPro" id="IPR005583">
    <property type="entry name" value="YaaA"/>
</dbReference>
<organism evidence="1 2">
    <name type="scientific">Allocatelliglobosispora scoriae</name>
    <dbReference type="NCBI Taxonomy" id="643052"/>
    <lineage>
        <taxon>Bacteria</taxon>
        <taxon>Bacillati</taxon>
        <taxon>Actinomycetota</taxon>
        <taxon>Actinomycetes</taxon>
        <taxon>Micromonosporales</taxon>
        <taxon>Micromonosporaceae</taxon>
        <taxon>Allocatelliglobosispora</taxon>
    </lineage>
</organism>
<proteinExistence type="predicted"/>
<gene>
    <name evidence="1" type="ORF">F4553_003258</name>
</gene>